<dbReference type="GeneID" id="93027796"/>
<evidence type="ECO:0008006" key="4">
    <source>
        <dbReference type="Google" id="ProtNLM"/>
    </source>
</evidence>
<organism evidence="2 3">
    <name type="scientific">Burkholderia diffusa</name>
    <dbReference type="NCBI Taxonomy" id="488732"/>
    <lineage>
        <taxon>Bacteria</taxon>
        <taxon>Pseudomonadati</taxon>
        <taxon>Pseudomonadota</taxon>
        <taxon>Betaproteobacteria</taxon>
        <taxon>Burkholderiales</taxon>
        <taxon>Burkholderiaceae</taxon>
        <taxon>Burkholderia</taxon>
        <taxon>Burkholderia cepacia complex</taxon>
    </lineage>
</organism>
<accession>A0A6P2KTZ2</accession>
<reference evidence="2 3" key="1">
    <citation type="submission" date="2019-09" db="EMBL/GenBank/DDBJ databases">
        <authorList>
            <person name="Depoorter E."/>
        </authorList>
    </citation>
    <scope>NUCLEOTIDE SEQUENCE [LARGE SCALE GENOMIC DNA]</scope>
    <source>
        <strain evidence="2">LMG 24065</strain>
    </source>
</reference>
<dbReference type="RefSeq" id="WP_059602782.1">
    <property type="nucleotide sequence ID" value="NZ_CABVPN010000012.1"/>
</dbReference>
<keyword evidence="1" id="KW-0732">Signal</keyword>
<dbReference type="AlphaFoldDB" id="A0A6P2KTZ2"/>
<name>A0A6P2KTZ2_9BURK</name>
<keyword evidence="3" id="KW-1185">Reference proteome</keyword>
<evidence type="ECO:0000256" key="1">
    <source>
        <dbReference type="SAM" id="SignalP"/>
    </source>
</evidence>
<evidence type="ECO:0000313" key="2">
    <source>
        <dbReference type="EMBL" id="VWB58433.1"/>
    </source>
</evidence>
<gene>
    <name evidence="2" type="ORF">BDI24065_02716</name>
</gene>
<sequence length="157" mass="16824">MRSRIFLVLLAWLALLVGAVSTAGANDLTRSVTTGKLVVHYGVVPASRAATPGGGSGVASNNVNLFLLTVALFDRSNGKRIDNAHVVAVVQGPRSEASAFHSKSTRIALDPTQDGNAVTYGNVFDARWKGVYHIDLTITRDGLGHPEHVRLNYDQQF</sequence>
<feature type="chain" id="PRO_5026807056" description="DUF4426 domain-containing protein" evidence="1">
    <location>
        <begin position="26"/>
        <end position="157"/>
    </location>
</feature>
<proteinExistence type="predicted"/>
<evidence type="ECO:0000313" key="3">
    <source>
        <dbReference type="Proteomes" id="UP000494125"/>
    </source>
</evidence>
<dbReference type="EMBL" id="CABVPN010000012">
    <property type="protein sequence ID" value="VWB58433.1"/>
    <property type="molecule type" value="Genomic_DNA"/>
</dbReference>
<protein>
    <recommendedName>
        <fullName evidence="4">DUF4426 domain-containing protein</fullName>
    </recommendedName>
</protein>
<feature type="signal peptide" evidence="1">
    <location>
        <begin position="1"/>
        <end position="25"/>
    </location>
</feature>
<dbReference type="Proteomes" id="UP000494125">
    <property type="component" value="Unassembled WGS sequence"/>
</dbReference>